<dbReference type="RefSeq" id="WP_313497080.1">
    <property type="nucleotide sequence ID" value="NZ_CP134879.1"/>
</dbReference>
<proteinExistence type="predicted"/>
<sequence>MFRALARPLLASWFLYGGVESVREPERRAARVAGTVDPVLQELGIDDKVTTTDLVKAHGAATIGAAALLAVSRSPRTAAMTLAGLHAATVGLAHPFWTIDDEDERKAELEAFLKNLALLGGVMVAATAGHSARHIARKQKHKARAKERAAAAKVKALEAKAGKDAKKVQHRRARKAAA</sequence>
<evidence type="ECO:0000313" key="2">
    <source>
        <dbReference type="EMBL" id="WNM23852.1"/>
    </source>
</evidence>
<feature type="compositionally biased region" description="Basic and acidic residues" evidence="1">
    <location>
        <begin position="148"/>
        <end position="167"/>
    </location>
</feature>
<reference evidence="2 4" key="1">
    <citation type="submission" date="2023-09" db="EMBL/GenBank/DDBJ databases">
        <title>Demequina sp. a novel bacteria isolated from Capsicum annuum.</title>
        <authorList>
            <person name="Humaira Z."/>
            <person name="Lee J."/>
            <person name="Cho D."/>
        </authorList>
    </citation>
    <scope>NUCLEOTIDE SEQUENCE [LARGE SCALE GENOMIC DNA]</scope>
    <source>
        <strain evidence="2 4">OYTSA14</strain>
        <strain evidence="3">PMTSA13</strain>
    </source>
</reference>
<dbReference type="KEGG" id="dcp:RN607_10860"/>
<feature type="compositionally biased region" description="Basic residues" evidence="1">
    <location>
        <begin position="168"/>
        <end position="178"/>
    </location>
</feature>
<feature type="region of interest" description="Disordered" evidence="1">
    <location>
        <begin position="148"/>
        <end position="178"/>
    </location>
</feature>
<evidence type="ECO:0000256" key="1">
    <source>
        <dbReference type="SAM" id="MobiDB-lite"/>
    </source>
</evidence>
<evidence type="ECO:0008006" key="5">
    <source>
        <dbReference type="Google" id="ProtNLM"/>
    </source>
</evidence>
<name>A0AA96F6T2_9MICO</name>
<accession>A0AA96F9J9</accession>
<accession>A0AA96F6T2</accession>
<dbReference type="Proteomes" id="UP001304125">
    <property type="component" value="Chromosome"/>
</dbReference>
<dbReference type="EMBL" id="CP134880">
    <property type="protein sequence ID" value="WNM26691.1"/>
    <property type="molecule type" value="Genomic_DNA"/>
</dbReference>
<evidence type="ECO:0000313" key="3">
    <source>
        <dbReference type="EMBL" id="WNM26691.1"/>
    </source>
</evidence>
<dbReference type="Proteomes" id="UP001303408">
    <property type="component" value="Chromosome"/>
</dbReference>
<protein>
    <recommendedName>
        <fullName evidence="5">DoxX protein</fullName>
    </recommendedName>
</protein>
<keyword evidence="4" id="KW-1185">Reference proteome</keyword>
<organism evidence="2 4">
    <name type="scientific">Demequina capsici</name>
    <dbReference type="NCBI Taxonomy" id="3075620"/>
    <lineage>
        <taxon>Bacteria</taxon>
        <taxon>Bacillati</taxon>
        <taxon>Actinomycetota</taxon>
        <taxon>Actinomycetes</taxon>
        <taxon>Micrococcales</taxon>
        <taxon>Demequinaceae</taxon>
        <taxon>Demequina</taxon>
    </lineage>
</organism>
<dbReference type="EMBL" id="CP134879">
    <property type="protein sequence ID" value="WNM23852.1"/>
    <property type="molecule type" value="Genomic_DNA"/>
</dbReference>
<evidence type="ECO:0000313" key="4">
    <source>
        <dbReference type="Proteomes" id="UP001304125"/>
    </source>
</evidence>
<dbReference type="AlphaFoldDB" id="A0AA96F6T2"/>
<gene>
    <name evidence="2" type="ORF">RN606_10860</name>
    <name evidence="3" type="ORF">RN607_10860</name>
</gene>